<dbReference type="InterPro" id="IPR007704">
    <property type="entry name" value="PIG-M"/>
</dbReference>
<dbReference type="Gene3D" id="3.40.630.30">
    <property type="match status" value="1"/>
</dbReference>
<organism evidence="3 4">
    <name type="scientific">Gordonia spumicola</name>
    <dbReference type="NCBI Taxonomy" id="589161"/>
    <lineage>
        <taxon>Bacteria</taxon>
        <taxon>Bacillati</taxon>
        <taxon>Actinomycetota</taxon>
        <taxon>Actinomycetes</taxon>
        <taxon>Mycobacteriales</taxon>
        <taxon>Gordoniaceae</taxon>
        <taxon>Gordonia</taxon>
    </lineage>
</organism>
<keyword evidence="4" id="KW-1185">Reference proteome</keyword>
<feature type="transmembrane region" description="Helical" evidence="1">
    <location>
        <begin position="174"/>
        <end position="193"/>
    </location>
</feature>
<feature type="transmembrane region" description="Helical" evidence="1">
    <location>
        <begin position="312"/>
        <end position="339"/>
    </location>
</feature>
<feature type="transmembrane region" description="Helical" evidence="1">
    <location>
        <begin position="205"/>
        <end position="232"/>
    </location>
</feature>
<feature type="transmembrane region" description="Helical" evidence="1">
    <location>
        <begin position="126"/>
        <end position="144"/>
    </location>
</feature>
<feature type="transmembrane region" description="Helical" evidence="1">
    <location>
        <begin position="421"/>
        <end position="442"/>
    </location>
</feature>
<feature type="domain" description="N-acetyltransferase" evidence="2">
    <location>
        <begin position="489"/>
        <end position="624"/>
    </location>
</feature>
<dbReference type="Pfam" id="PF05007">
    <property type="entry name" value="Mannosyl_trans"/>
    <property type="match status" value="1"/>
</dbReference>
<evidence type="ECO:0000259" key="2">
    <source>
        <dbReference type="Pfam" id="PF13302"/>
    </source>
</evidence>
<evidence type="ECO:0000313" key="4">
    <source>
        <dbReference type="Proteomes" id="UP000444960"/>
    </source>
</evidence>
<feature type="transmembrane region" description="Helical" evidence="1">
    <location>
        <begin position="345"/>
        <end position="363"/>
    </location>
</feature>
<evidence type="ECO:0000313" key="3">
    <source>
        <dbReference type="EMBL" id="GEE00730.1"/>
    </source>
</evidence>
<dbReference type="AlphaFoldDB" id="A0A7I9V6M8"/>
<dbReference type="GO" id="GO:0004376">
    <property type="term" value="F:GPI mannosyltransferase activity"/>
    <property type="evidence" value="ECO:0007669"/>
    <property type="project" value="InterPro"/>
</dbReference>
<dbReference type="InterPro" id="IPR000182">
    <property type="entry name" value="GNAT_dom"/>
</dbReference>
<feature type="transmembrane region" description="Helical" evidence="1">
    <location>
        <begin position="252"/>
        <end position="278"/>
    </location>
</feature>
<comment type="caution">
    <text evidence="3">The sequence shown here is derived from an EMBL/GenBank/DDBJ whole genome shotgun (WGS) entry which is preliminary data.</text>
</comment>
<evidence type="ECO:0000256" key="1">
    <source>
        <dbReference type="SAM" id="Phobius"/>
    </source>
</evidence>
<feature type="transmembrane region" description="Helical" evidence="1">
    <location>
        <begin position="17"/>
        <end position="36"/>
    </location>
</feature>
<reference evidence="4" key="1">
    <citation type="submission" date="2019-06" db="EMBL/GenBank/DDBJ databases">
        <title>Gordonia isolated from sludge of a wastewater treatment plant.</title>
        <authorList>
            <person name="Tamura T."/>
            <person name="Aoyama K."/>
            <person name="Kang Y."/>
            <person name="Saito S."/>
            <person name="Akiyama N."/>
            <person name="Yazawa K."/>
            <person name="Gonoi T."/>
            <person name="Mikami Y."/>
        </authorList>
    </citation>
    <scope>NUCLEOTIDE SEQUENCE [LARGE SCALE GENOMIC DNA]</scope>
    <source>
        <strain evidence="4">NBRC 107696</strain>
    </source>
</reference>
<dbReference type="SUPFAM" id="SSF55729">
    <property type="entry name" value="Acyl-CoA N-acyltransferases (Nat)"/>
    <property type="match status" value="1"/>
</dbReference>
<dbReference type="Proteomes" id="UP000444960">
    <property type="component" value="Unassembled WGS sequence"/>
</dbReference>
<accession>A0A7I9V6M8</accession>
<keyword evidence="1" id="KW-0472">Membrane</keyword>
<sequence length="668" mass="72810">MPAPWSSRIGRPHVGEAALILITAVLLTVVALVWAYRVKAVCGGAPFDAFGRSEHFPVGARDALVPCYSDIMRLWIGRGVDLHIFPYIHGGIDDNGHLYGGVVEYPVLSGMLLWLGAIGAHNDLQFLQHSALILAPFAIAVTVLLGKMTRWWVLLWAATPPLVLYAFHNWELPVVFTAVAAIAVMAYGGSVDPRTGGRRLSPRTSAVVAAVFLGVGFSLKLYPGFFVVPLALYVLTGGESLRARRALDWVSAAWVTGTAAAVVIATQAPFMIAGFRGWKAALDFQGRREADLTTNSIWYWGLRPIVGGQTDAYHSIVGVASPLLVAAGFAVAVVLGWRMWQRDGVFPWIGVAAAMLCAFMVFHKVHSPQYTLWILPFFAMLRVRWFVIAAYLIADWVLDVSVFKLMAFTHDTSLAPLKDQVGVMVGVWVHALILVAMIVVFVSAPVREPLASYLTTRVPPRGPLTRLADADRRAARVWLGEPTLTRGDVTLRPIRTSDAQTLAGLVSPSDSELYRWTGPIPQTTEAAVSWIETAQSTPSRVAFAVVHGDALVGTTSFYDVDADNRTLAVGYTFYGPAAMGTVVNPTSKLLLLEHAFDTCAAVRVVWHTHEQNARSRAAIGKLGAEFEGLLRKHRRFGDGWRTTAQFAMTDDDWPALRDTLADRSAASS</sequence>
<dbReference type="GO" id="GO:0016020">
    <property type="term" value="C:membrane"/>
    <property type="evidence" value="ECO:0007669"/>
    <property type="project" value="InterPro"/>
</dbReference>
<gene>
    <name evidence="3" type="ORF">nbrc107696_11760</name>
</gene>
<proteinExistence type="predicted"/>
<protein>
    <recommendedName>
        <fullName evidence="2">N-acetyltransferase domain-containing protein</fullName>
    </recommendedName>
</protein>
<dbReference type="OrthoDB" id="3348156at2"/>
<name>A0A7I9V6M8_9ACTN</name>
<dbReference type="GO" id="GO:0006506">
    <property type="term" value="P:GPI anchor biosynthetic process"/>
    <property type="evidence" value="ECO:0007669"/>
    <property type="project" value="InterPro"/>
</dbReference>
<keyword evidence="1" id="KW-1133">Transmembrane helix</keyword>
<dbReference type="PANTHER" id="PTHR43610">
    <property type="entry name" value="BLL6696 PROTEIN"/>
    <property type="match status" value="1"/>
</dbReference>
<dbReference type="PANTHER" id="PTHR43610:SF1">
    <property type="entry name" value="N-ACETYLTRANSFERASE DOMAIN-CONTAINING PROTEIN"/>
    <property type="match status" value="1"/>
</dbReference>
<dbReference type="GO" id="GO:0051751">
    <property type="term" value="F:alpha-1,4-mannosyltransferase activity"/>
    <property type="evidence" value="ECO:0007669"/>
    <property type="project" value="InterPro"/>
</dbReference>
<dbReference type="Pfam" id="PF13302">
    <property type="entry name" value="Acetyltransf_3"/>
    <property type="match status" value="1"/>
</dbReference>
<keyword evidence="1" id="KW-0812">Transmembrane</keyword>
<feature type="transmembrane region" description="Helical" evidence="1">
    <location>
        <begin position="98"/>
        <end position="120"/>
    </location>
</feature>
<dbReference type="InterPro" id="IPR016181">
    <property type="entry name" value="Acyl_CoA_acyltransferase"/>
</dbReference>
<dbReference type="RefSeq" id="WP_161894578.1">
    <property type="nucleotide sequence ID" value="NZ_BJOV01000002.1"/>
</dbReference>
<dbReference type="EMBL" id="BJOV01000002">
    <property type="protein sequence ID" value="GEE00730.1"/>
    <property type="molecule type" value="Genomic_DNA"/>
</dbReference>
<dbReference type="GO" id="GO:0016747">
    <property type="term" value="F:acyltransferase activity, transferring groups other than amino-acyl groups"/>
    <property type="evidence" value="ECO:0007669"/>
    <property type="project" value="InterPro"/>
</dbReference>